<dbReference type="STRING" id="188477.A0A3S0ZFC8"/>
<dbReference type="InterPro" id="IPR027993">
    <property type="entry name" value="DUF4495"/>
</dbReference>
<evidence type="ECO:0000313" key="3">
    <source>
        <dbReference type="Proteomes" id="UP000271974"/>
    </source>
</evidence>
<dbReference type="EMBL" id="RQTK01000671">
    <property type="protein sequence ID" value="RUS76325.1"/>
    <property type="molecule type" value="Genomic_DNA"/>
</dbReference>
<proteinExistence type="predicted"/>
<dbReference type="PANTHER" id="PTHR33960:SF1">
    <property type="entry name" value="SIMILAR TO KIAA0825 PROTEIN"/>
    <property type="match status" value="1"/>
</dbReference>
<gene>
    <name evidence="2" type="ORF">EGW08_015913</name>
</gene>
<feature type="region of interest" description="Disordered" evidence="1">
    <location>
        <begin position="325"/>
        <end position="353"/>
    </location>
</feature>
<feature type="region of interest" description="Disordered" evidence="1">
    <location>
        <begin position="970"/>
        <end position="1009"/>
    </location>
</feature>
<name>A0A3S0ZFC8_ELYCH</name>
<reference evidence="2 3" key="1">
    <citation type="submission" date="2019-01" db="EMBL/GenBank/DDBJ databases">
        <title>A draft genome assembly of the solar-powered sea slug Elysia chlorotica.</title>
        <authorList>
            <person name="Cai H."/>
            <person name="Li Q."/>
            <person name="Fang X."/>
            <person name="Li J."/>
            <person name="Curtis N.E."/>
            <person name="Altenburger A."/>
            <person name="Shibata T."/>
            <person name="Feng M."/>
            <person name="Maeda T."/>
            <person name="Schwartz J.A."/>
            <person name="Shigenobu S."/>
            <person name="Lundholm N."/>
            <person name="Nishiyama T."/>
            <person name="Yang H."/>
            <person name="Hasebe M."/>
            <person name="Li S."/>
            <person name="Pierce S.K."/>
            <person name="Wang J."/>
        </authorList>
    </citation>
    <scope>NUCLEOTIDE SEQUENCE [LARGE SCALE GENOMIC DNA]</scope>
    <source>
        <strain evidence="2">EC2010</strain>
        <tissue evidence="2">Whole organism of an adult</tissue>
    </source>
</reference>
<feature type="region of interest" description="Disordered" evidence="1">
    <location>
        <begin position="437"/>
        <end position="498"/>
    </location>
</feature>
<protein>
    <submittedName>
        <fullName evidence="2">Uncharacterized protein</fullName>
    </submittedName>
</protein>
<evidence type="ECO:0000256" key="1">
    <source>
        <dbReference type="SAM" id="MobiDB-lite"/>
    </source>
</evidence>
<dbReference type="OrthoDB" id="10007406at2759"/>
<sequence>MSHYTPENGPADYFPPIAALFQGGLIPNSAALQSIISDIDGQLDNNSKQLDKCLQSILGAANNLPSSRTFSTPKDALGYICGSHTLEKDTCHDPDQEEAVAIIKALCDSLDKNPGSEEALLQEILNLASEEGLILPLRSSQFVAVGHSSGSLNVQLDTMDQVIHGKWSKLTQSLQKHIISELLKLPLLGQNQHYPWAVIERRLELVGGLRSLVSDDEAWVTYRNVRGQQLEELFNSLLPDNDSENVNYKEFCCNCEAVVDRIAEMIEEDFTVLCTGVFKKIGGVYRILHDLYLDKYSDEMSLLVEEIADDIRDFNKKVVKVSKSDHGLTPSDSPSFVRSLPKEGRRGSLVGPSETWASKTPSYSQSLETMFLASSYKPEDKKATPRLQKQSSLAFPKDCITSLCNIALSLMKLEDFLEMLTKLTSWDVTGLPHKKTKKKSSLRGVLKPSSSPELKRHSLNLGSSFSSSDTPYEAVKSTPPSSASTKQTDSIPAPKVVERSRSEDRVKWDWRLIFKKVAPGLATALEAKLDHSLGASLSQEAGAWARDKKLQVRSVEFVHVSDGLDHPRKVSKDTKEFIQAVDELLPLARAGLDGCLIPVRMAFIDSIGIAFKNFHLHCVSLSKDVPHKANLKELLVIISNAMYIKNYLHHIETVLSAEDNGKKFLSSLLKQYSDLVDGLGKNLLQLHNQLICTAVLSDADSGNWSDLKDFYEDERCSFSIQMWNFHLRGIKSDMWDMLPPKLAQSLFSSILQDSLLMLMQRYSRVKPNYRRIKLLRYDITAILLCTCEHLLSACSSVSQYIDPGHNQLPYYSIHNQCSNLLAILAVVASPIELLYRVFKRGYNRRLESTGSCESSQTGCNSNWLHWIWPSLMHSGTRHYDDMQASSALYLHLRVFLNQPKTDWGMLTQALLMKDHMLSILLLSRACLQDDSICTQLAKTLRFKPSGSGANTLSPVADLSEALSMATAPSLLAQHSEHSSTESGTSPSSNSPGSSSPLDTGLAATANPMMGSGEPLSDVQQVVDALVHVLARVPYFPDCLAKCLVPSVDKCCLWEMFNVKNPMVTPQMQIPEWLKSVFLLLEPFIDRVIEPMLRYLNRVKMADNYIKPVISYVADLPCGCPPKYSLKDHSKPPGLKEVLTQCIQLIILEIEQCVVMLPTSLCCLFSSLDNGCKQQSIKTSHKCVALQIFAWAIWLRLSSFSGHLDKLGPIIKAESRASMMTLADSLFHILVYGKGPNTPKFAAKFVKNNKEWLQAKFQNIAAYIGDESHAVAGADVTEGATNIFTDHIYSVLACSILDSKKGFEHLQCLNQLVRANGGWLLEQMDAQPPVMVLGNETGLEAERKAKSKLSFKLDISPQDRNLGGSDSFNPVQEMNKIGDSPFSQQAIIEFRFDWVALLTNDLGLSRAAFRQLLMNRYEMQEDAALDEAEKKPVDVLKAVYEL</sequence>
<feature type="compositionally biased region" description="Polar residues" evidence="1">
    <location>
        <begin position="478"/>
        <end position="490"/>
    </location>
</feature>
<dbReference type="PANTHER" id="PTHR33960">
    <property type="entry name" value="SIMILAR TO KIAA0825 PROTEIN"/>
    <property type="match status" value="1"/>
</dbReference>
<organism evidence="2 3">
    <name type="scientific">Elysia chlorotica</name>
    <name type="common">Eastern emerald elysia</name>
    <name type="synonym">Sea slug</name>
    <dbReference type="NCBI Taxonomy" id="188477"/>
    <lineage>
        <taxon>Eukaryota</taxon>
        <taxon>Metazoa</taxon>
        <taxon>Spiralia</taxon>
        <taxon>Lophotrochozoa</taxon>
        <taxon>Mollusca</taxon>
        <taxon>Gastropoda</taxon>
        <taxon>Heterobranchia</taxon>
        <taxon>Euthyneura</taxon>
        <taxon>Panpulmonata</taxon>
        <taxon>Sacoglossa</taxon>
        <taxon>Placobranchoidea</taxon>
        <taxon>Plakobranchidae</taxon>
        <taxon>Elysia</taxon>
    </lineage>
</organism>
<dbReference type="Proteomes" id="UP000271974">
    <property type="component" value="Unassembled WGS sequence"/>
</dbReference>
<keyword evidence="3" id="KW-1185">Reference proteome</keyword>
<evidence type="ECO:0000313" key="2">
    <source>
        <dbReference type="EMBL" id="RUS76325.1"/>
    </source>
</evidence>
<comment type="caution">
    <text evidence="2">The sequence shown here is derived from an EMBL/GenBank/DDBJ whole genome shotgun (WGS) entry which is preliminary data.</text>
</comment>
<feature type="compositionally biased region" description="Low complexity" evidence="1">
    <location>
        <begin position="980"/>
        <end position="995"/>
    </location>
</feature>
<accession>A0A3S0ZFC8</accession>
<dbReference type="Pfam" id="PF14906">
    <property type="entry name" value="DUF4495"/>
    <property type="match status" value="1"/>
</dbReference>